<name>A0A0K3A5A7_9XANT</name>
<gene>
    <name evidence="1" type="ORF">XTALMG727_3168</name>
</gene>
<keyword evidence="2" id="KW-1185">Reference proteome</keyword>
<dbReference type="EMBL" id="CXOI01000055">
    <property type="protein sequence ID" value="CTP90720.1"/>
    <property type="molecule type" value="Genomic_DNA"/>
</dbReference>
<dbReference type="AlphaFoldDB" id="A0A0K3A5A7"/>
<accession>A0A0K3A5A7</accession>
<protein>
    <submittedName>
        <fullName evidence="1">Uncharacterized protein</fullName>
    </submittedName>
</protein>
<evidence type="ECO:0000313" key="1">
    <source>
        <dbReference type="EMBL" id="CTP90720.1"/>
    </source>
</evidence>
<proteinExistence type="predicted"/>
<dbReference type="Proteomes" id="UP000046187">
    <property type="component" value="Unassembled WGS sequence"/>
</dbReference>
<sequence>MPVADSGKKTPSATPRANCTTNSTPAYVKALLQCMPLIPLVAKSIVPNCEVALACSR</sequence>
<evidence type="ECO:0000313" key="2">
    <source>
        <dbReference type="Proteomes" id="UP000046187"/>
    </source>
</evidence>
<organism evidence="1 2">
    <name type="scientific">Xanthomonas graminis pv. arrhenatheri LMG 727</name>
    <dbReference type="NCBI Taxonomy" id="1195923"/>
    <lineage>
        <taxon>Bacteria</taxon>
        <taxon>Pseudomonadati</taxon>
        <taxon>Pseudomonadota</taxon>
        <taxon>Gammaproteobacteria</taxon>
        <taxon>Lysobacterales</taxon>
        <taxon>Lysobacteraceae</taxon>
        <taxon>Xanthomonas</taxon>
        <taxon>Xanthomonas translucens group</taxon>
        <taxon>Xanthomonas graminis</taxon>
    </lineage>
</organism>
<reference evidence="2" key="1">
    <citation type="submission" date="2015-07" db="EMBL/GenBank/DDBJ databases">
        <authorList>
            <person name="Wibberg D."/>
        </authorList>
    </citation>
    <scope>NUCLEOTIDE SEQUENCE [LARGE SCALE GENOMIC DNA]</scope>
</reference>